<accession>A0ABP9UTS6</accession>
<dbReference type="Proteomes" id="UP001424741">
    <property type="component" value="Unassembled WGS sequence"/>
</dbReference>
<protein>
    <recommendedName>
        <fullName evidence="4">DUF2271 domain-containing protein</fullName>
    </recommendedName>
</protein>
<organism evidence="2 3">
    <name type="scientific">Rubritalea halochordaticola</name>
    <dbReference type="NCBI Taxonomy" id="714537"/>
    <lineage>
        <taxon>Bacteria</taxon>
        <taxon>Pseudomonadati</taxon>
        <taxon>Verrucomicrobiota</taxon>
        <taxon>Verrucomicrobiia</taxon>
        <taxon>Verrucomicrobiales</taxon>
        <taxon>Rubritaleaceae</taxon>
        <taxon>Rubritalea</taxon>
    </lineage>
</organism>
<dbReference type="RefSeq" id="WP_346186965.1">
    <property type="nucleotide sequence ID" value="NZ_BAABRL010000001.1"/>
</dbReference>
<comment type="caution">
    <text evidence="2">The sequence shown here is derived from an EMBL/GenBank/DDBJ whole genome shotgun (WGS) entry which is preliminary data.</text>
</comment>
<reference evidence="2 3" key="1">
    <citation type="submission" date="2024-02" db="EMBL/GenBank/DDBJ databases">
        <title>Rubritalea halochordaticola NBRC 107102.</title>
        <authorList>
            <person name="Ichikawa N."/>
            <person name="Katano-Makiyama Y."/>
            <person name="Hidaka K."/>
        </authorList>
    </citation>
    <scope>NUCLEOTIDE SEQUENCE [LARGE SCALE GENOMIC DNA]</scope>
    <source>
        <strain evidence="2 3">NBRC 107102</strain>
    </source>
</reference>
<gene>
    <name evidence="2" type="ORF">Rhal01_00038</name>
</gene>
<evidence type="ECO:0000313" key="2">
    <source>
        <dbReference type="EMBL" id="GAA5493886.1"/>
    </source>
</evidence>
<dbReference type="EMBL" id="BAABRL010000001">
    <property type="protein sequence ID" value="GAA5493886.1"/>
    <property type="molecule type" value="Genomic_DNA"/>
</dbReference>
<name>A0ABP9UTS6_9BACT</name>
<proteinExistence type="predicted"/>
<evidence type="ECO:0008006" key="4">
    <source>
        <dbReference type="Google" id="ProtNLM"/>
    </source>
</evidence>
<sequence length="180" mass="19856">MNPKLLLLAPGIAATAQAAEIQVDVEIPRLNVAEYHRPYVAAWIESPDRKPTLNLAVWYDTEMKEGRGEKWLKDLRQWWRKVGRSSEMPMDGVSSPTKPAGKHDISTSTENLPPLAEGEYTLVVEAAREVGGRELVKIPFKWDGKTAVSLSGKGNSELGEVTLNITTTTVSKETSNEPKS</sequence>
<keyword evidence="3" id="KW-1185">Reference proteome</keyword>
<evidence type="ECO:0000256" key="1">
    <source>
        <dbReference type="SAM" id="MobiDB-lite"/>
    </source>
</evidence>
<dbReference type="InterPro" id="IPR014469">
    <property type="entry name" value="DUF2271"/>
</dbReference>
<dbReference type="Pfam" id="PF10029">
    <property type="entry name" value="DUF2271"/>
    <property type="match status" value="1"/>
</dbReference>
<feature type="region of interest" description="Disordered" evidence="1">
    <location>
        <begin position="86"/>
        <end position="112"/>
    </location>
</feature>
<dbReference type="PIRSF" id="PIRSF014995">
    <property type="entry name" value="UCP014995"/>
    <property type="match status" value="1"/>
</dbReference>
<evidence type="ECO:0000313" key="3">
    <source>
        <dbReference type="Proteomes" id="UP001424741"/>
    </source>
</evidence>